<name>A0A0G4QA00_9GAMM</name>
<gene>
    <name evidence="7" type="ORF">BN1804_02083</name>
</gene>
<dbReference type="InterPro" id="IPR050263">
    <property type="entry name" value="Bact_Fimbrial_Adh_Pro"/>
</dbReference>
<feature type="domain" description="Fimbrial-type adhesion" evidence="6">
    <location>
        <begin position="34"/>
        <end position="173"/>
    </location>
</feature>
<accession>A0A0G4QA00</accession>
<evidence type="ECO:0000256" key="1">
    <source>
        <dbReference type="ARBA" id="ARBA00004561"/>
    </source>
</evidence>
<proteinExistence type="inferred from homology"/>
<evidence type="ECO:0000259" key="6">
    <source>
        <dbReference type="Pfam" id="PF00419"/>
    </source>
</evidence>
<organism evidence="7 8">
    <name type="scientific">Proteus penneri</name>
    <dbReference type="NCBI Taxonomy" id="102862"/>
    <lineage>
        <taxon>Bacteria</taxon>
        <taxon>Pseudomonadati</taxon>
        <taxon>Pseudomonadota</taxon>
        <taxon>Gammaproteobacteria</taxon>
        <taxon>Enterobacterales</taxon>
        <taxon>Morganellaceae</taxon>
        <taxon>Proteus</taxon>
    </lineage>
</organism>
<reference evidence="8" key="1">
    <citation type="submission" date="2015-06" db="EMBL/GenBank/DDBJ databases">
        <authorList>
            <person name="Urmite Genomes"/>
        </authorList>
    </citation>
    <scope>NUCLEOTIDE SEQUENCE [LARGE SCALE GENOMIC DNA]</scope>
    <source>
        <strain evidence="8">CSUR P1867</strain>
    </source>
</reference>
<keyword evidence="3 5" id="KW-0732">Signal</keyword>
<protein>
    <submittedName>
        <fullName evidence="7">Fimbrial protein</fullName>
    </submittedName>
</protein>
<dbReference type="EMBL" id="CVRY01000004">
    <property type="protein sequence ID" value="CRL62675.1"/>
    <property type="molecule type" value="Genomic_DNA"/>
</dbReference>
<keyword evidence="4" id="KW-0281">Fimbrium</keyword>
<dbReference type="Gene3D" id="2.60.40.1090">
    <property type="entry name" value="Fimbrial-type adhesion domain"/>
    <property type="match status" value="1"/>
</dbReference>
<evidence type="ECO:0000256" key="3">
    <source>
        <dbReference type="ARBA" id="ARBA00022729"/>
    </source>
</evidence>
<evidence type="ECO:0000256" key="5">
    <source>
        <dbReference type="SAM" id="SignalP"/>
    </source>
</evidence>
<dbReference type="Proteomes" id="UP000183920">
    <property type="component" value="Unassembled WGS sequence"/>
</dbReference>
<comment type="subcellular location">
    <subcellularLocation>
        <location evidence="1">Fimbrium</location>
    </subcellularLocation>
</comment>
<dbReference type="PANTHER" id="PTHR33420:SF12">
    <property type="entry name" value="FIMBRIN-LIKE PROTEIN FIMI-RELATED"/>
    <property type="match status" value="1"/>
</dbReference>
<dbReference type="PANTHER" id="PTHR33420">
    <property type="entry name" value="FIMBRIAL SUBUNIT ELFA-RELATED"/>
    <property type="match status" value="1"/>
</dbReference>
<dbReference type="GO" id="GO:0009289">
    <property type="term" value="C:pilus"/>
    <property type="evidence" value="ECO:0007669"/>
    <property type="project" value="UniProtKB-SubCell"/>
</dbReference>
<feature type="chain" id="PRO_5005196217" evidence="5">
    <location>
        <begin position="23"/>
        <end position="201"/>
    </location>
</feature>
<feature type="signal peptide" evidence="5">
    <location>
        <begin position="1"/>
        <end position="22"/>
    </location>
</feature>
<dbReference type="InterPro" id="IPR000259">
    <property type="entry name" value="Adhesion_dom_fimbrial"/>
</dbReference>
<evidence type="ECO:0000313" key="7">
    <source>
        <dbReference type="EMBL" id="CRL62675.1"/>
    </source>
</evidence>
<evidence type="ECO:0000256" key="4">
    <source>
        <dbReference type="ARBA" id="ARBA00023263"/>
    </source>
</evidence>
<dbReference type="RefSeq" id="WP_072063990.1">
    <property type="nucleotide sequence ID" value="NZ_CVRY01000004.1"/>
</dbReference>
<evidence type="ECO:0000313" key="8">
    <source>
        <dbReference type="Proteomes" id="UP000183920"/>
    </source>
</evidence>
<comment type="similarity">
    <text evidence="2">Belongs to the fimbrial protein family.</text>
</comment>
<dbReference type="InterPro" id="IPR008966">
    <property type="entry name" value="Adhesion_dom_sf"/>
</dbReference>
<dbReference type="AlphaFoldDB" id="A0A0G4QA00"/>
<dbReference type="Pfam" id="PF00419">
    <property type="entry name" value="Fimbrial"/>
    <property type="match status" value="1"/>
</dbReference>
<evidence type="ECO:0000256" key="2">
    <source>
        <dbReference type="ARBA" id="ARBA00006671"/>
    </source>
</evidence>
<dbReference type="InterPro" id="IPR036937">
    <property type="entry name" value="Adhesion_dom_fimbrial_sf"/>
</dbReference>
<sequence length="201" mass="22278" precursor="true">MKKSLFSLLILSTLSLSNQAIAEDSYLIHANNEISIRGNVIKKAPTCTIENIEPVVLNNIYDDEIEQSEKKEFKINFSNCANSNELKGVSIKLHQKDFPDLENGYDGEDATNVLIQLFDELDHPILLNRESSLTFEKAIVGGNAEFILKANYKAPEGEEIKAGQFASNLTFDAYINDNIYEEFEAIGAPAPIAADDSDDIS</sequence>
<dbReference type="SUPFAM" id="SSF49401">
    <property type="entry name" value="Bacterial adhesins"/>
    <property type="match status" value="1"/>
</dbReference>
<dbReference type="GO" id="GO:0043709">
    <property type="term" value="P:cell adhesion involved in single-species biofilm formation"/>
    <property type="evidence" value="ECO:0007669"/>
    <property type="project" value="TreeGrafter"/>
</dbReference>